<dbReference type="Proteomes" id="UP001597458">
    <property type="component" value="Unassembled WGS sequence"/>
</dbReference>
<evidence type="ECO:0000313" key="4">
    <source>
        <dbReference type="Proteomes" id="UP001597458"/>
    </source>
</evidence>
<dbReference type="InterPro" id="IPR000551">
    <property type="entry name" value="MerR-type_HTH_dom"/>
</dbReference>
<keyword evidence="1" id="KW-0238">DNA-binding</keyword>
<dbReference type="PANTHER" id="PTHR30204:SF83">
    <property type="entry name" value="TRANSCRIPTIONAL REGULATOR, MERR FAMILY"/>
    <property type="match status" value="1"/>
</dbReference>
<dbReference type="Pfam" id="PF13411">
    <property type="entry name" value="MerR_1"/>
    <property type="match status" value="1"/>
</dbReference>
<dbReference type="RefSeq" id="WP_141191841.1">
    <property type="nucleotide sequence ID" value="NZ_JBHUMR010000004.1"/>
</dbReference>
<evidence type="ECO:0000259" key="2">
    <source>
        <dbReference type="PROSITE" id="PS50937"/>
    </source>
</evidence>
<dbReference type="Gene3D" id="1.10.1660.10">
    <property type="match status" value="1"/>
</dbReference>
<dbReference type="SMART" id="SM00422">
    <property type="entry name" value="HTH_MERR"/>
    <property type="match status" value="1"/>
</dbReference>
<reference evidence="4" key="1">
    <citation type="journal article" date="2019" name="Int. J. Syst. Evol. Microbiol.">
        <title>The Global Catalogue of Microorganisms (GCM) 10K type strain sequencing project: providing services to taxonomists for standard genome sequencing and annotation.</title>
        <authorList>
            <consortium name="The Broad Institute Genomics Platform"/>
            <consortium name="The Broad Institute Genome Sequencing Center for Infectious Disease"/>
            <person name="Wu L."/>
            <person name="Ma J."/>
        </authorList>
    </citation>
    <scope>NUCLEOTIDE SEQUENCE [LARGE SCALE GENOMIC DNA]</scope>
    <source>
        <strain evidence="4">TISTR 2241</strain>
    </source>
</reference>
<dbReference type="PROSITE" id="PS50937">
    <property type="entry name" value="HTH_MERR_2"/>
    <property type="match status" value="1"/>
</dbReference>
<dbReference type="InterPro" id="IPR009061">
    <property type="entry name" value="DNA-bd_dom_put_sf"/>
</dbReference>
<dbReference type="InterPro" id="IPR047057">
    <property type="entry name" value="MerR_fam"/>
</dbReference>
<comment type="caution">
    <text evidence="3">The sequence shown here is derived from an EMBL/GenBank/DDBJ whole genome shotgun (WGS) entry which is preliminary data.</text>
</comment>
<evidence type="ECO:0000256" key="1">
    <source>
        <dbReference type="ARBA" id="ARBA00023125"/>
    </source>
</evidence>
<organism evidence="3 4">
    <name type="scientific">Terrilactibacillus laevilacticus</name>
    <dbReference type="NCBI Taxonomy" id="1380157"/>
    <lineage>
        <taxon>Bacteria</taxon>
        <taxon>Bacillati</taxon>
        <taxon>Bacillota</taxon>
        <taxon>Bacilli</taxon>
        <taxon>Bacillales</taxon>
        <taxon>Bacillaceae</taxon>
        <taxon>Terrilactibacillus</taxon>
    </lineage>
</organism>
<dbReference type="PROSITE" id="PS00552">
    <property type="entry name" value="HTH_MERR_1"/>
    <property type="match status" value="1"/>
</dbReference>
<dbReference type="PRINTS" id="PR00040">
    <property type="entry name" value="HTHMERR"/>
</dbReference>
<name>A0ABW5PKP4_9BACI</name>
<feature type="domain" description="HTH merR-type" evidence="2">
    <location>
        <begin position="1"/>
        <end position="70"/>
    </location>
</feature>
<sequence length="134" mass="15596">MFTISDVAQKSGLSPYTLRYYEKIGLLPASKRKEGGQRYYTENDINFILFLKSLKQTGMSLENMSEFVKDGCIYEQLHFNSPEEIKPSITKRIEILSKHLIKMEMQKKELELIISTTKEKLAYYNSIKKGDIKT</sequence>
<dbReference type="CDD" id="cd01109">
    <property type="entry name" value="HTH_YyaN"/>
    <property type="match status" value="1"/>
</dbReference>
<evidence type="ECO:0000313" key="3">
    <source>
        <dbReference type="EMBL" id="MFD2615962.1"/>
    </source>
</evidence>
<dbReference type="PANTHER" id="PTHR30204">
    <property type="entry name" value="REDOX-CYCLING DRUG-SENSING TRANSCRIPTIONAL ACTIVATOR SOXR"/>
    <property type="match status" value="1"/>
</dbReference>
<accession>A0ABW5PKP4</accession>
<dbReference type="EMBL" id="JBHUMR010000004">
    <property type="protein sequence ID" value="MFD2615962.1"/>
    <property type="molecule type" value="Genomic_DNA"/>
</dbReference>
<proteinExistence type="predicted"/>
<gene>
    <name evidence="3" type="ORF">ACFSTF_01305</name>
</gene>
<dbReference type="SUPFAM" id="SSF46955">
    <property type="entry name" value="Putative DNA-binding domain"/>
    <property type="match status" value="1"/>
</dbReference>
<protein>
    <submittedName>
        <fullName evidence="3">MerR family transcriptional regulator</fullName>
    </submittedName>
</protein>
<keyword evidence="4" id="KW-1185">Reference proteome</keyword>